<proteinExistence type="predicted"/>
<name>A0A7M2TFS3_STRCW</name>
<gene>
    <name evidence="1" type="ORF">IPT68_14940</name>
</gene>
<evidence type="ECO:0000313" key="2">
    <source>
        <dbReference type="Proteomes" id="UP000594008"/>
    </source>
</evidence>
<dbReference type="KEGG" id="schf:IPT68_14940"/>
<dbReference type="AlphaFoldDB" id="A0A7M2TFS3"/>
<sequence>MRGTGLTGRADTRLELAGPVVGGVLLAAGFRSRFARRPAQPLTRPPVKWLFAPLPAQQTTTEASIR</sequence>
<evidence type="ECO:0000313" key="1">
    <source>
        <dbReference type="EMBL" id="QOV47054.1"/>
    </source>
</evidence>
<accession>A0A7M2TFS3</accession>
<organism evidence="1 2">
    <name type="scientific">Streptomyces chromofuscus</name>
    <dbReference type="NCBI Taxonomy" id="42881"/>
    <lineage>
        <taxon>Bacteria</taxon>
        <taxon>Bacillati</taxon>
        <taxon>Actinomycetota</taxon>
        <taxon>Actinomycetes</taxon>
        <taxon>Kitasatosporales</taxon>
        <taxon>Streptomycetaceae</taxon>
        <taxon>Streptomyces</taxon>
    </lineage>
</organism>
<dbReference type="Proteomes" id="UP000594008">
    <property type="component" value="Chromosome"/>
</dbReference>
<protein>
    <submittedName>
        <fullName evidence="1">Uncharacterized protein</fullName>
    </submittedName>
</protein>
<reference evidence="1 2" key="1">
    <citation type="submission" date="2020-10" db="EMBL/GenBank/DDBJ databases">
        <title>Streptomyces chromofuscus complate genome analysis.</title>
        <authorList>
            <person name="Anwar N."/>
        </authorList>
    </citation>
    <scope>NUCLEOTIDE SEQUENCE [LARGE SCALE GENOMIC DNA]</scope>
    <source>
        <strain evidence="1 2">DSM 40273</strain>
    </source>
</reference>
<keyword evidence="2" id="KW-1185">Reference proteome</keyword>
<dbReference type="EMBL" id="CP063374">
    <property type="protein sequence ID" value="QOV47054.1"/>
    <property type="molecule type" value="Genomic_DNA"/>
</dbReference>
<dbReference type="RefSeq" id="WP_189700396.1">
    <property type="nucleotide sequence ID" value="NZ_BMTA01000018.1"/>
</dbReference>